<evidence type="ECO:0000313" key="2">
    <source>
        <dbReference type="Proteomes" id="UP001194539"/>
    </source>
</evidence>
<keyword evidence="2" id="KW-1185">Reference proteome</keyword>
<protein>
    <submittedName>
        <fullName evidence="1">Uncharacterized protein</fullName>
    </submittedName>
</protein>
<proteinExistence type="predicted"/>
<accession>A0ABS0P8V8</accession>
<evidence type="ECO:0000313" key="1">
    <source>
        <dbReference type="EMBL" id="MBH5389719.1"/>
    </source>
</evidence>
<gene>
    <name evidence="1" type="ORF">H1B27_26045</name>
</gene>
<reference evidence="1 2" key="1">
    <citation type="submission" date="2020-07" db="EMBL/GenBank/DDBJ databases">
        <title>Bradyrhizobium diversity isolated from nodules of indigenous legumes of Western Australia.</title>
        <authorList>
            <person name="Klepa M.S."/>
        </authorList>
    </citation>
    <scope>NUCLEOTIDE SEQUENCE [LARGE SCALE GENOMIC DNA]</scope>
    <source>
        <strain evidence="1 2">CNPSo 4019</strain>
    </source>
</reference>
<name>A0ABS0P8V8_9BRAD</name>
<dbReference type="EMBL" id="JACEGD010000025">
    <property type="protein sequence ID" value="MBH5389719.1"/>
    <property type="molecule type" value="Genomic_DNA"/>
</dbReference>
<sequence length="167" mass="18987">MTLHGDPKKEAWWLIADFHPFTTEVRGIPANQIRKNWCKATEFRKDLIPRDLLFEDGTDAMEESKLSFAIEGQFDGTATRQVALVGVFQECAGPKGRFILILDQPTVGTPNIRFVSAVREDRQFGVLQKGKDSSIVVLTCMQCDDFSILKWDRKKRKFGRQPDPGVQ</sequence>
<organism evidence="1 2">
    <name type="scientific">Bradyrhizobium diversitatis</name>
    <dbReference type="NCBI Taxonomy" id="2755406"/>
    <lineage>
        <taxon>Bacteria</taxon>
        <taxon>Pseudomonadati</taxon>
        <taxon>Pseudomonadota</taxon>
        <taxon>Alphaproteobacteria</taxon>
        <taxon>Hyphomicrobiales</taxon>
        <taxon>Nitrobacteraceae</taxon>
        <taxon>Bradyrhizobium</taxon>
    </lineage>
</organism>
<comment type="caution">
    <text evidence="1">The sequence shown here is derived from an EMBL/GenBank/DDBJ whole genome shotgun (WGS) entry which is preliminary data.</text>
</comment>
<dbReference type="Proteomes" id="UP001194539">
    <property type="component" value="Unassembled WGS sequence"/>
</dbReference>